<name>A0A8J5XIX5_DIALT</name>
<dbReference type="Proteomes" id="UP000751190">
    <property type="component" value="Unassembled WGS sequence"/>
</dbReference>
<dbReference type="EMBL" id="JAGTXO010000004">
    <property type="protein sequence ID" value="KAG8468468.1"/>
    <property type="molecule type" value="Genomic_DNA"/>
</dbReference>
<dbReference type="InterPro" id="IPR012337">
    <property type="entry name" value="RNaseH-like_sf"/>
</dbReference>
<dbReference type="SUPFAM" id="SSF53098">
    <property type="entry name" value="Ribonuclease H-like"/>
    <property type="match status" value="1"/>
</dbReference>
<evidence type="ECO:0000313" key="3">
    <source>
        <dbReference type="Proteomes" id="UP000751190"/>
    </source>
</evidence>
<keyword evidence="3" id="KW-1185">Reference proteome</keyword>
<gene>
    <name evidence="2" type="ORF">KFE25_013551</name>
</gene>
<dbReference type="OMA" id="FATHFED"/>
<comment type="caution">
    <text evidence="2">The sequence shown here is derived from an EMBL/GenBank/DDBJ whole genome shotgun (WGS) entry which is preliminary data.</text>
</comment>
<evidence type="ECO:0008006" key="4">
    <source>
        <dbReference type="Google" id="ProtNLM"/>
    </source>
</evidence>
<feature type="region of interest" description="Disordered" evidence="1">
    <location>
        <begin position="193"/>
        <end position="222"/>
    </location>
</feature>
<accession>A0A8J5XIX5</accession>
<evidence type="ECO:0000256" key="1">
    <source>
        <dbReference type="SAM" id="MobiDB-lite"/>
    </source>
</evidence>
<dbReference type="AlphaFoldDB" id="A0A8J5XIX5"/>
<protein>
    <recommendedName>
        <fullName evidence="4">HAT C-terminal dimerisation domain-containing protein</fullName>
    </recommendedName>
</protein>
<dbReference type="OrthoDB" id="5980003at2759"/>
<proteinExistence type="predicted"/>
<reference evidence="2" key="1">
    <citation type="submission" date="2021-05" db="EMBL/GenBank/DDBJ databases">
        <title>The genome of the haptophyte Pavlova lutheri (Diacronema luteri, Pavlovales) - a model for lipid biosynthesis in eukaryotic algae.</title>
        <authorList>
            <person name="Hulatt C.J."/>
            <person name="Posewitz M.C."/>
        </authorList>
    </citation>
    <scope>NUCLEOTIDE SEQUENCE</scope>
    <source>
        <strain evidence="2">NIVA-4/92</strain>
    </source>
</reference>
<organism evidence="2 3">
    <name type="scientific">Diacronema lutheri</name>
    <name type="common">Unicellular marine alga</name>
    <name type="synonym">Monochrysis lutheri</name>
    <dbReference type="NCBI Taxonomy" id="2081491"/>
    <lineage>
        <taxon>Eukaryota</taxon>
        <taxon>Haptista</taxon>
        <taxon>Haptophyta</taxon>
        <taxon>Pavlovophyceae</taxon>
        <taxon>Pavlovales</taxon>
        <taxon>Pavlovaceae</taxon>
        <taxon>Diacronema</taxon>
    </lineage>
</organism>
<feature type="region of interest" description="Disordered" evidence="1">
    <location>
        <begin position="126"/>
        <end position="152"/>
    </location>
</feature>
<feature type="region of interest" description="Disordered" evidence="1">
    <location>
        <begin position="1"/>
        <end position="39"/>
    </location>
</feature>
<feature type="compositionally biased region" description="Basic and acidic residues" evidence="1">
    <location>
        <begin position="194"/>
        <end position="204"/>
    </location>
</feature>
<evidence type="ECO:0000313" key="2">
    <source>
        <dbReference type="EMBL" id="KAG8468468.1"/>
    </source>
</evidence>
<sequence>MRGLAEVYGDASSSGEEDEGAQSSLPQACPTPTDRTTLPAHADASLDAPLAYAQPDGAVQLGCEVKLNDRVNDNVLGSGVIIGLPLESYESHDERRGKALVKFDDMAQPSWRTWGHLNLPPALPACRAAAGDDGAHAAPPPPPPPPHAPEPITLSSFWRRAASSGPLIAAASGAAADARPALAAQAMPMVASIERQRAPKRKPESANSRPPRGPAASKNKQLNKLELARKRLAEFAECSLVVRGDELRCTACRVEVSCAKKNHVTQHLATAKHVTAVEKLKRRAVSDQSIKDDIYAHFVQNPTAVGGTLSLDEQHMRYRIVESFMFAGIELTKADHLRALLQRCGCASTDSSHLRTLVPMVEKHELERIRADLSGQLVNIAFDGTRRLGEAVNVTCRFCSPTFQLEMRLIAFVTVAKSLSGNAIAGMLTTILLQQHNISSANVVGFSRDSVAANGKAMQTLSTVFPSSVDLPCISHTLTHVGEAFCFGLLDTFMTPWYTLLYSNTMAGQLWHSMIGESVKGFSNVRWYCRAEIMMQIAQHFDKVPKLLEELREREIGEATTKKMLEIYATSLAELKVSLAAILDMRRLVATTYELEGDRLEILLAYERIEALRGLGRRVARGDAGSLPNVDALLRRGVQIVVGGKIQKNFPMHGGMYEGVVVGSSYAQTTVHHDGSERKVYKVRYPADNTEEELEEEEIRPLIMIADMQVYKKVIASFKPGFEYLEARLTDTCASSSYHLSQEYAVFKAVRIFDPSVAREMRVNAGVVENLTVLRCLSRELIDRMKSEVDSYVAAAASVEISRADVQHFTDQVLVFWRAHRHDLLAFAEAARIVFALSPNSASCERVFSLLAVMFGDNQKSALADLLQGSLMLRYNKRPVG</sequence>
<feature type="compositionally biased region" description="Pro residues" evidence="1">
    <location>
        <begin position="138"/>
        <end position="149"/>
    </location>
</feature>